<name>A0ABW0AW90_9ACTN</name>
<dbReference type="EMBL" id="JBHSKP010000055">
    <property type="protein sequence ID" value="MFC5156989.1"/>
    <property type="molecule type" value="Genomic_DNA"/>
</dbReference>
<gene>
    <name evidence="2" type="ORF">ACFPRH_35285</name>
</gene>
<proteinExistence type="predicted"/>
<feature type="region of interest" description="Disordered" evidence="1">
    <location>
        <begin position="31"/>
        <end position="50"/>
    </location>
</feature>
<evidence type="ECO:0000256" key="1">
    <source>
        <dbReference type="SAM" id="MobiDB-lite"/>
    </source>
</evidence>
<reference evidence="3" key="1">
    <citation type="journal article" date="2019" name="Int. J. Syst. Evol. Microbiol.">
        <title>The Global Catalogue of Microorganisms (GCM) 10K type strain sequencing project: providing services to taxonomists for standard genome sequencing and annotation.</title>
        <authorList>
            <consortium name="The Broad Institute Genomics Platform"/>
            <consortium name="The Broad Institute Genome Sequencing Center for Infectious Disease"/>
            <person name="Wu L."/>
            <person name="Ma J."/>
        </authorList>
    </citation>
    <scope>NUCLEOTIDE SEQUENCE [LARGE SCALE GENOMIC DNA]</scope>
    <source>
        <strain evidence="3">PCU 266</strain>
    </source>
</reference>
<keyword evidence="3" id="KW-1185">Reference proteome</keyword>
<protein>
    <submittedName>
        <fullName evidence="2">Uncharacterized protein</fullName>
    </submittedName>
</protein>
<dbReference type="Proteomes" id="UP001596160">
    <property type="component" value="Unassembled WGS sequence"/>
</dbReference>
<comment type="caution">
    <text evidence="2">The sequence shown here is derived from an EMBL/GenBank/DDBJ whole genome shotgun (WGS) entry which is preliminary data.</text>
</comment>
<dbReference type="RefSeq" id="WP_344486666.1">
    <property type="nucleotide sequence ID" value="NZ_BAAASB010000044.1"/>
</dbReference>
<organism evidence="2 3">
    <name type="scientific">Streptomyces amakusaensis</name>
    <dbReference type="NCBI Taxonomy" id="67271"/>
    <lineage>
        <taxon>Bacteria</taxon>
        <taxon>Bacillati</taxon>
        <taxon>Actinomycetota</taxon>
        <taxon>Actinomycetes</taxon>
        <taxon>Kitasatosporales</taxon>
        <taxon>Streptomycetaceae</taxon>
        <taxon>Streptomyces</taxon>
    </lineage>
</organism>
<evidence type="ECO:0000313" key="3">
    <source>
        <dbReference type="Proteomes" id="UP001596160"/>
    </source>
</evidence>
<sequence length="50" mass="4980">MSEMTFGHVADESAVRTGLLQTGTCNLAPMPEAVPETPATVSADGGSSSA</sequence>
<accession>A0ABW0AW90</accession>
<evidence type="ECO:0000313" key="2">
    <source>
        <dbReference type="EMBL" id="MFC5156989.1"/>
    </source>
</evidence>